<dbReference type="STRING" id="703135.A0A2A9ND50"/>
<dbReference type="Pfam" id="PF21666">
    <property type="entry name" value="DUF4246_N"/>
    <property type="match status" value="1"/>
</dbReference>
<protein>
    <submittedName>
        <fullName evidence="4">Uncharacterized protein</fullName>
    </submittedName>
</protein>
<dbReference type="EMBL" id="KZ302058">
    <property type="protein sequence ID" value="PFH48549.1"/>
    <property type="molecule type" value="Genomic_DNA"/>
</dbReference>
<organism evidence="4 5">
    <name type="scientific">Amanita thiersii Skay4041</name>
    <dbReference type="NCBI Taxonomy" id="703135"/>
    <lineage>
        <taxon>Eukaryota</taxon>
        <taxon>Fungi</taxon>
        <taxon>Dikarya</taxon>
        <taxon>Basidiomycota</taxon>
        <taxon>Agaricomycotina</taxon>
        <taxon>Agaricomycetes</taxon>
        <taxon>Agaricomycetidae</taxon>
        <taxon>Agaricales</taxon>
        <taxon>Pluteineae</taxon>
        <taxon>Amanitaceae</taxon>
        <taxon>Amanita</taxon>
    </lineage>
</organism>
<feature type="region of interest" description="Disordered" evidence="1">
    <location>
        <begin position="1"/>
        <end position="29"/>
    </location>
</feature>
<evidence type="ECO:0000259" key="3">
    <source>
        <dbReference type="Pfam" id="PF21666"/>
    </source>
</evidence>
<feature type="domain" description="DUF4246" evidence="2">
    <location>
        <begin position="122"/>
        <end position="546"/>
    </location>
</feature>
<name>A0A2A9ND50_9AGAR</name>
<reference evidence="4 5" key="1">
    <citation type="submission" date="2014-02" db="EMBL/GenBank/DDBJ databases">
        <title>Transposable element dynamics among asymbiotic and ectomycorrhizal Amanita fungi.</title>
        <authorList>
            <consortium name="DOE Joint Genome Institute"/>
            <person name="Hess J."/>
            <person name="Skrede I."/>
            <person name="Wolfe B."/>
            <person name="LaButti K."/>
            <person name="Ohm R.A."/>
            <person name="Grigoriev I.V."/>
            <person name="Pringle A."/>
        </authorList>
    </citation>
    <scope>NUCLEOTIDE SEQUENCE [LARGE SCALE GENOMIC DNA]</scope>
    <source>
        <strain evidence="4 5">SKay4041</strain>
    </source>
</reference>
<sequence length="604" mass="69681">MNSDTETDSGYDIGVEESASESQTPQDEAALSRITLPGFHLPYDYNSGKGSTLFPSGLRLGITAGVLESKPVMTLRELAMLELMNQWTDDPDWHKGLSDQATLNVWHGKATTEGIQGIKFSEQMFEYCTNELRRKAQTYRQFPVVQVFDADVVKSDAIVPPDLKNTLKDGSKTLEDDYDTAHPSDNKGTRETVDPWLYPLVYGRSRILPNYLTSLDNCIDCWINDAVTLDRITDFKVPRSQMQFYPFSDKFQWLPCKVDILRSAKITSYINNLHPKKYKQLYRDIERVIECALPLWSSALNPLKNPSRPPNRVIYTKVQYHRPEGGPKPKRELNENFYVFQERMDKWIERRKQLRRLVQPEPEPYIPSSSTLYVEQETLAARAFRWSSDSLLFFSPPSSPNTLKVFGDSKDGWHVPYFRNEHICAIAIYCFDTVNITPCRISFRHQVDPHNIDGIEHAESDTTWLEQVFGCERGQPAVQCFGSIEMKEGRLLAYPNTIQTKREHFRLVDPTKSGHLKILTLCLVDPNVRIISTANIPCQRWDWWCEAARAREPQLSFEERYALDGGFDYPIPSKEGNETRGEALRKWQTFVRAHTSRHFESLKL</sequence>
<dbReference type="InterPro" id="IPR049207">
    <property type="entry name" value="DUF4246_N"/>
</dbReference>
<dbReference type="Proteomes" id="UP000242287">
    <property type="component" value="Unassembled WGS sequence"/>
</dbReference>
<dbReference type="OrthoDB" id="415532at2759"/>
<feature type="compositionally biased region" description="Acidic residues" evidence="1">
    <location>
        <begin position="1"/>
        <end position="19"/>
    </location>
</feature>
<dbReference type="InterPro" id="IPR025340">
    <property type="entry name" value="DUF4246"/>
</dbReference>
<keyword evidence="5" id="KW-1185">Reference proteome</keyword>
<feature type="domain" description="DUF4246" evidence="3">
    <location>
        <begin position="36"/>
        <end position="107"/>
    </location>
</feature>
<accession>A0A2A9ND50</accession>
<evidence type="ECO:0000313" key="4">
    <source>
        <dbReference type="EMBL" id="PFH48549.1"/>
    </source>
</evidence>
<evidence type="ECO:0000259" key="2">
    <source>
        <dbReference type="Pfam" id="PF14033"/>
    </source>
</evidence>
<proteinExistence type="predicted"/>
<gene>
    <name evidence="4" type="ORF">AMATHDRAFT_5691</name>
</gene>
<evidence type="ECO:0000256" key="1">
    <source>
        <dbReference type="SAM" id="MobiDB-lite"/>
    </source>
</evidence>
<dbReference type="AlphaFoldDB" id="A0A2A9ND50"/>
<dbReference type="Pfam" id="PF14033">
    <property type="entry name" value="DUF4246"/>
    <property type="match status" value="1"/>
</dbReference>
<dbReference type="PANTHER" id="PTHR33119">
    <property type="entry name" value="IFI3P"/>
    <property type="match status" value="1"/>
</dbReference>
<evidence type="ECO:0000313" key="5">
    <source>
        <dbReference type="Proteomes" id="UP000242287"/>
    </source>
</evidence>
<dbReference type="PANTHER" id="PTHR33119:SF1">
    <property type="entry name" value="FE2OG DIOXYGENASE DOMAIN-CONTAINING PROTEIN"/>
    <property type="match status" value="1"/>
</dbReference>
<dbReference type="InterPro" id="IPR049192">
    <property type="entry name" value="DUF4246_C"/>
</dbReference>